<evidence type="ECO:0000256" key="2">
    <source>
        <dbReference type="SAM" id="Phobius"/>
    </source>
</evidence>
<dbReference type="Gene3D" id="3.40.50.1820">
    <property type="entry name" value="alpha/beta hydrolase"/>
    <property type="match status" value="1"/>
</dbReference>
<dbReference type="InterPro" id="IPR029058">
    <property type="entry name" value="AB_hydrolase_fold"/>
</dbReference>
<dbReference type="Proteomes" id="UP000605970">
    <property type="component" value="Unassembled WGS sequence"/>
</dbReference>
<evidence type="ECO:0000313" key="5">
    <source>
        <dbReference type="Proteomes" id="UP000605970"/>
    </source>
</evidence>
<dbReference type="InterPro" id="IPR002018">
    <property type="entry name" value="CarbesteraseB"/>
</dbReference>
<evidence type="ECO:0000259" key="3">
    <source>
        <dbReference type="Pfam" id="PF00135"/>
    </source>
</evidence>
<comment type="caution">
    <text evidence="4">The sequence shown here is derived from an EMBL/GenBank/DDBJ whole genome shotgun (WGS) entry which is preliminary data.</text>
</comment>
<dbReference type="Pfam" id="PF00135">
    <property type="entry name" value="COesterase"/>
    <property type="match status" value="1"/>
</dbReference>
<evidence type="ECO:0000313" key="4">
    <source>
        <dbReference type="EMBL" id="KAF7634548.1"/>
    </source>
</evidence>
<dbReference type="PANTHER" id="PTHR44590:SF3">
    <property type="entry name" value="CARBOXYLESTERASE TYPE B DOMAIN-CONTAINING PROTEIN"/>
    <property type="match status" value="1"/>
</dbReference>
<gene>
    <name evidence="4" type="ORF">Mgra_00005996</name>
</gene>
<keyword evidence="2" id="KW-1133">Transmembrane helix</keyword>
<keyword evidence="2" id="KW-0812">Transmembrane</keyword>
<keyword evidence="2" id="KW-0472">Membrane</keyword>
<evidence type="ECO:0000256" key="1">
    <source>
        <dbReference type="SAM" id="MobiDB-lite"/>
    </source>
</evidence>
<name>A0A8S9ZMZ7_9BILA</name>
<accession>A0A8S9ZMZ7</accession>
<protein>
    <recommendedName>
        <fullName evidence="3">Carboxylesterase type B domain-containing protein</fullName>
    </recommendedName>
</protein>
<dbReference type="SUPFAM" id="SSF53474">
    <property type="entry name" value="alpha/beta-Hydrolases"/>
    <property type="match status" value="1"/>
</dbReference>
<organism evidence="4 5">
    <name type="scientific">Meloidogyne graminicola</name>
    <dbReference type="NCBI Taxonomy" id="189291"/>
    <lineage>
        <taxon>Eukaryota</taxon>
        <taxon>Metazoa</taxon>
        <taxon>Ecdysozoa</taxon>
        <taxon>Nematoda</taxon>
        <taxon>Chromadorea</taxon>
        <taxon>Rhabditida</taxon>
        <taxon>Tylenchina</taxon>
        <taxon>Tylenchomorpha</taxon>
        <taxon>Tylenchoidea</taxon>
        <taxon>Meloidogynidae</taxon>
        <taxon>Meloidogyninae</taxon>
        <taxon>Meloidogyne</taxon>
    </lineage>
</organism>
<dbReference type="PANTHER" id="PTHR44590">
    <property type="entry name" value="CARBOXYLIC ESTER HYDROLASE-RELATED"/>
    <property type="match status" value="1"/>
</dbReference>
<reference evidence="4" key="1">
    <citation type="journal article" date="2020" name="Ecol. Evol.">
        <title>Genome structure and content of the rice root-knot nematode (Meloidogyne graminicola).</title>
        <authorList>
            <person name="Phan N.T."/>
            <person name="Danchin E.G.J."/>
            <person name="Klopp C."/>
            <person name="Perfus-Barbeoch L."/>
            <person name="Kozlowski D.K."/>
            <person name="Koutsovoulos G.D."/>
            <person name="Lopez-Roques C."/>
            <person name="Bouchez O."/>
            <person name="Zahm M."/>
            <person name="Besnard G."/>
            <person name="Bellafiore S."/>
        </authorList>
    </citation>
    <scope>NUCLEOTIDE SEQUENCE</scope>
    <source>
        <strain evidence="4">VN-18</strain>
    </source>
</reference>
<dbReference type="AlphaFoldDB" id="A0A8S9ZMZ7"/>
<keyword evidence="5" id="KW-1185">Reference proteome</keyword>
<proteinExistence type="predicted"/>
<feature type="region of interest" description="Disordered" evidence="1">
    <location>
        <begin position="277"/>
        <end position="304"/>
    </location>
</feature>
<feature type="domain" description="Carboxylesterase type B" evidence="3">
    <location>
        <begin position="2"/>
        <end position="133"/>
    </location>
</feature>
<feature type="transmembrane region" description="Helical" evidence="2">
    <location>
        <begin position="143"/>
        <end position="163"/>
    </location>
</feature>
<dbReference type="OrthoDB" id="5858304at2759"/>
<sequence>MSDLISNIATYNYCHINIKKPGSRIWRFVFEHYNSDSTWSLNPFFPFKASTHGNELNYVFGINFFVTPWRRTEADKAVLRMTTKWFTNFAKWGDPNEPSGSFESCPRWEPLTKENTEKYLNITYKPEMRSGIEESIRLKRMGYTYRALIFLFLICILTFSKMLRQTSMYNHPDLEKITPCPYKCLQCPHGGHPELREVEVYDKEHTWKISSGESDEEAGNEPIRTIYGQGKNNKKNKMKYGQFNKELALNVDAEEFDYLGGIGQEGFRNKGFKKEYLQQEQGTSKTRKQKEEVPQKIPNTQDFDKPITHWIKPEVLEEFKAKNLFLRSHKL</sequence>
<dbReference type="EMBL" id="JABEBT010000055">
    <property type="protein sequence ID" value="KAF7634548.1"/>
    <property type="molecule type" value="Genomic_DNA"/>
</dbReference>